<dbReference type="SUPFAM" id="SSF56935">
    <property type="entry name" value="Porins"/>
    <property type="match status" value="1"/>
</dbReference>
<organism evidence="10 11">
    <name type="scientific">Chitinophaga pollutisoli</name>
    <dbReference type="NCBI Taxonomy" id="3133966"/>
    <lineage>
        <taxon>Bacteria</taxon>
        <taxon>Pseudomonadati</taxon>
        <taxon>Bacteroidota</taxon>
        <taxon>Chitinophagia</taxon>
        <taxon>Chitinophagales</taxon>
        <taxon>Chitinophagaceae</taxon>
        <taxon>Chitinophaga</taxon>
    </lineage>
</organism>
<keyword evidence="4 7" id="KW-0812">Transmembrane</keyword>
<dbReference type="InterPro" id="IPR023997">
    <property type="entry name" value="TonB-dep_OMP_SusC/RagA_CS"/>
</dbReference>
<keyword evidence="8" id="KW-0732">Signal</keyword>
<keyword evidence="3 7" id="KW-1134">Transmembrane beta strand</keyword>
<dbReference type="Pfam" id="PF13715">
    <property type="entry name" value="CarbopepD_reg_2"/>
    <property type="match status" value="1"/>
</dbReference>
<dbReference type="InterPro" id="IPR008969">
    <property type="entry name" value="CarboxyPept-like_regulatory"/>
</dbReference>
<evidence type="ECO:0000256" key="4">
    <source>
        <dbReference type="ARBA" id="ARBA00022692"/>
    </source>
</evidence>
<keyword evidence="2 7" id="KW-0813">Transport</keyword>
<dbReference type="SUPFAM" id="SSF49464">
    <property type="entry name" value="Carboxypeptidase regulatory domain-like"/>
    <property type="match status" value="1"/>
</dbReference>
<evidence type="ECO:0000313" key="10">
    <source>
        <dbReference type="EMBL" id="WZN42772.1"/>
    </source>
</evidence>
<keyword evidence="6 7" id="KW-0998">Cell outer membrane</keyword>
<evidence type="ECO:0000256" key="7">
    <source>
        <dbReference type="PROSITE-ProRule" id="PRU01360"/>
    </source>
</evidence>
<keyword evidence="11" id="KW-1185">Reference proteome</keyword>
<comment type="subcellular location">
    <subcellularLocation>
        <location evidence="1 7">Cell outer membrane</location>
        <topology evidence="1 7">Multi-pass membrane protein</topology>
    </subcellularLocation>
</comment>
<dbReference type="InterPro" id="IPR012910">
    <property type="entry name" value="Plug_dom"/>
</dbReference>
<dbReference type="InterPro" id="IPR037066">
    <property type="entry name" value="Plug_dom_sf"/>
</dbReference>
<dbReference type="PROSITE" id="PS52016">
    <property type="entry name" value="TONB_DEPENDENT_REC_3"/>
    <property type="match status" value="1"/>
</dbReference>
<proteinExistence type="inferred from homology"/>
<feature type="domain" description="TonB-dependent receptor plug" evidence="9">
    <location>
        <begin position="208"/>
        <end position="314"/>
    </location>
</feature>
<sequence>MRMIAFILLVTCLHVSAAGYSQKVSLSMKNVPLKQVFAEIISQTGVSIIYNESALSRTTPVSVHVSDVQLKDVLDICVQGQPIAYRITGRNIVIERRKAAAVAAVPDTVAAAEPADHPLTGVVTDGKGAPIPGASVVIKGTRQGVSTNAKGEFVLNNVPPGAVLVVSSLGYTARELPVEGKDYLAVVLQEYIGNLNEAVVVGYGTVKKSDITGSVASVSENDIKATPVTDLDRAMQGRAAGVLVTQNSARPGGAATIRIRGTGSVNAGNAPLYVVDGFPTTSINDINPSDIESIEILKDASSTAIYGSRGSNGVVMVTTKRGKKGVSSVNFESYYGIQSVRRKIPLLNAQQYADFINEARVNAGGAPYFDGSSPDRPLPANVGKGTDWQDEVFQQAPIQNYQLSFTGGESKTRYAISGNYYNQEGILVNSYFKRYTLRANLDREVTSRLNVGLSMQAAYTKSNASRTETDGGASSGVTNAAINYAPVFPVFNASGKYYRDQGPLNGNLVDNPLGLANEITDQVSNIRLLANFFAEYKIIEGLTFRTSWGADLNSFKTNYYATRQIGLGAGTNGDASVSAGQGINWLNENTLTYTRTFKDVHQLTAMAGYATQAYRNENVTANATNFTDDFAKYNNLASGATLRTPGSSAGDWALSSYLARVNYGYDNRFLLTLTARSDGSSRFGPNNKYGFFPSGAVAWKMINEKFMQDQQLVSDLKIRASYGLTGNQEIGDYGYLSYISNVKYPFGPNAVLQTGGVPGGISNMDLSWEKNAQLDAGVDIGLFRNRVMITADYYIKTTSDLLFRVNVPQITGYSESLQNIGKVENRGFELGINTVNISGPAVKWNSAFNISFNKNKVLTLDNRPEISAGSGSGHLGVWGNTVLMRVGQPLGDFYGRKMIGIFQNKAEIDASAQKSASPGDIRYADINNDGVINDADRTVIGNGNPDFFGGLNNTVTWKGFEMNIFVQGSYGNDILNFGRFDLYNLNGNNNQSADVLDRWTPSHPGNTVPRANSNGGQRILSSFHVEDGSYLRVKNISLGYYFQPHVLSKLRLSSLKVYASAQNWVTFTKYKGYDPEVSRFGASAIDQGMDYGGYPTAKTILFGLNVKF</sequence>
<dbReference type="Gene3D" id="2.40.170.20">
    <property type="entry name" value="TonB-dependent receptor, beta-barrel domain"/>
    <property type="match status" value="1"/>
</dbReference>
<dbReference type="Gene3D" id="2.170.130.10">
    <property type="entry name" value="TonB-dependent receptor, plug domain"/>
    <property type="match status" value="1"/>
</dbReference>
<keyword evidence="5 7" id="KW-0472">Membrane</keyword>
<feature type="chain" id="PRO_5047275365" evidence="8">
    <location>
        <begin position="18"/>
        <end position="1108"/>
    </location>
</feature>
<dbReference type="NCBIfam" id="TIGR04056">
    <property type="entry name" value="OMP_RagA_SusC"/>
    <property type="match status" value="1"/>
</dbReference>
<protein>
    <submittedName>
        <fullName evidence="10">TonB-dependent receptor</fullName>
    </submittedName>
</protein>
<evidence type="ECO:0000256" key="6">
    <source>
        <dbReference type="ARBA" id="ARBA00023237"/>
    </source>
</evidence>
<evidence type="ECO:0000256" key="3">
    <source>
        <dbReference type="ARBA" id="ARBA00022452"/>
    </source>
</evidence>
<dbReference type="InterPro" id="IPR036942">
    <property type="entry name" value="Beta-barrel_TonB_sf"/>
</dbReference>
<dbReference type="NCBIfam" id="TIGR04057">
    <property type="entry name" value="SusC_RagA_signa"/>
    <property type="match status" value="1"/>
</dbReference>
<dbReference type="Gene3D" id="3.55.50.30">
    <property type="match status" value="1"/>
</dbReference>
<dbReference type="RefSeq" id="WP_341837602.1">
    <property type="nucleotide sequence ID" value="NZ_CP149822.1"/>
</dbReference>
<evidence type="ECO:0000256" key="8">
    <source>
        <dbReference type="SAM" id="SignalP"/>
    </source>
</evidence>
<gene>
    <name evidence="10" type="ORF">WJU16_06955</name>
</gene>
<evidence type="ECO:0000256" key="1">
    <source>
        <dbReference type="ARBA" id="ARBA00004571"/>
    </source>
</evidence>
<evidence type="ECO:0000256" key="5">
    <source>
        <dbReference type="ARBA" id="ARBA00023136"/>
    </source>
</evidence>
<name>A0ABZ2YTY6_9BACT</name>
<dbReference type="InterPro" id="IPR039426">
    <property type="entry name" value="TonB-dep_rcpt-like"/>
</dbReference>
<feature type="signal peptide" evidence="8">
    <location>
        <begin position="1"/>
        <end position="17"/>
    </location>
</feature>
<keyword evidence="10" id="KW-0675">Receptor</keyword>
<dbReference type="Proteomes" id="UP001485459">
    <property type="component" value="Chromosome"/>
</dbReference>
<dbReference type="InterPro" id="IPR023996">
    <property type="entry name" value="TonB-dep_OMP_SusC/RagA"/>
</dbReference>
<accession>A0ABZ2YTY6</accession>
<dbReference type="EMBL" id="CP149822">
    <property type="protein sequence ID" value="WZN42772.1"/>
    <property type="molecule type" value="Genomic_DNA"/>
</dbReference>
<evidence type="ECO:0000313" key="11">
    <source>
        <dbReference type="Proteomes" id="UP001485459"/>
    </source>
</evidence>
<dbReference type="Gene3D" id="2.60.40.1120">
    <property type="entry name" value="Carboxypeptidase-like, regulatory domain"/>
    <property type="match status" value="1"/>
</dbReference>
<reference evidence="11" key="1">
    <citation type="submission" date="2024-03" db="EMBL/GenBank/DDBJ databases">
        <title>Chitinophaga horti sp. nov., isolated from garden soil.</title>
        <authorList>
            <person name="Lee D.S."/>
            <person name="Han D.M."/>
            <person name="Baek J.H."/>
            <person name="Choi D.G."/>
            <person name="Jeon J.H."/>
            <person name="Jeon C.O."/>
        </authorList>
    </citation>
    <scope>NUCLEOTIDE SEQUENCE [LARGE SCALE GENOMIC DNA]</scope>
    <source>
        <strain evidence="11">GPA1</strain>
    </source>
</reference>
<evidence type="ECO:0000259" key="9">
    <source>
        <dbReference type="Pfam" id="PF07715"/>
    </source>
</evidence>
<dbReference type="Pfam" id="PF07715">
    <property type="entry name" value="Plug"/>
    <property type="match status" value="1"/>
</dbReference>
<evidence type="ECO:0000256" key="2">
    <source>
        <dbReference type="ARBA" id="ARBA00022448"/>
    </source>
</evidence>
<comment type="similarity">
    <text evidence="7">Belongs to the TonB-dependent receptor family.</text>
</comment>